<name>A0A1M6SSI4_9BACT</name>
<keyword evidence="3" id="KW-1185">Reference proteome</keyword>
<dbReference type="AlphaFoldDB" id="A0A1M6SSI4"/>
<keyword evidence="1" id="KW-0812">Transmembrane</keyword>
<evidence type="ECO:0000256" key="1">
    <source>
        <dbReference type="SAM" id="Phobius"/>
    </source>
</evidence>
<keyword evidence="1" id="KW-1133">Transmembrane helix</keyword>
<accession>A0A1M6SSI4</accession>
<keyword evidence="1" id="KW-0472">Membrane</keyword>
<protein>
    <submittedName>
        <fullName evidence="2">Uncharacterized protein</fullName>
    </submittedName>
</protein>
<sequence>MDSFREYKSFKSEWKSKKRIPILRVLFVLILLYAGYASGIFYKAYSAVENFFRHEEEKEYIDVSWREGCSMTTGEAFVIKKKFWGGCAWTVPSSRASVYLPDNPFLRYLASVPGTSYPLKIYWIADTSDFWNPGMVGVKRDSLLSWYYHFRMEDSSFAWVTADGCRYPGACPRNPLSGGALPIPDDFDFHGRENLLLKDLFMGIGEAPVFPILPARILSVSEDSLGYKLFLDHGGNLFSRISGLPYLKPNVVVGAQIESSEPIGSLSPKDESFFFLEVLRNGRFVRWDEFYRETHLVEECDVERFRMDFGI</sequence>
<organism evidence="2 3">
    <name type="scientific">Fibrobacter intestinalis</name>
    <dbReference type="NCBI Taxonomy" id="28122"/>
    <lineage>
        <taxon>Bacteria</taxon>
        <taxon>Pseudomonadati</taxon>
        <taxon>Fibrobacterota</taxon>
        <taxon>Fibrobacteria</taxon>
        <taxon>Fibrobacterales</taxon>
        <taxon>Fibrobacteraceae</taxon>
        <taxon>Fibrobacter</taxon>
    </lineage>
</organism>
<dbReference type="RefSeq" id="WP_073303203.1">
    <property type="nucleotide sequence ID" value="NZ_FRAW01000007.1"/>
</dbReference>
<proteinExistence type="predicted"/>
<dbReference type="EMBL" id="FRAW01000007">
    <property type="protein sequence ID" value="SHK47616.1"/>
    <property type="molecule type" value="Genomic_DNA"/>
</dbReference>
<reference evidence="3" key="1">
    <citation type="submission" date="2016-11" db="EMBL/GenBank/DDBJ databases">
        <authorList>
            <person name="Varghese N."/>
            <person name="Submissions S."/>
        </authorList>
    </citation>
    <scope>NUCLEOTIDE SEQUENCE [LARGE SCALE GENOMIC DNA]</scope>
    <source>
        <strain evidence="3">UWOS</strain>
    </source>
</reference>
<dbReference type="Proteomes" id="UP000184275">
    <property type="component" value="Unassembled WGS sequence"/>
</dbReference>
<evidence type="ECO:0000313" key="3">
    <source>
        <dbReference type="Proteomes" id="UP000184275"/>
    </source>
</evidence>
<gene>
    <name evidence="2" type="ORF">SAMN05720469_10741</name>
</gene>
<evidence type="ECO:0000313" key="2">
    <source>
        <dbReference type="EMBL" id="SHK47616.1"/>
    </source>
</evidence>
<feature type="transmembrane region" description="Helical" evidence="1">
    <location>
        <begin position="21"/>
        <end position="42"/>
    </location>
</feature>